<dbReference type="AlphaFoldDB" id="A0A0K9XGB9"/>
<keyword evidence="6 8" id="KW-0472">Membrane</keyword>
<keyword evidence="5 8" id="KW-1133">Transmembrane helix</keyword>
<dbReference type="PANTHER" id="PTHR23517">
    <property type="entry name" value="RESISTANCE PROTEIN MDTM, PUTATIVE-RELATED-RELATED"/>
    <property type="match status" value="1"/>
</dbReference>
<accession>A0A0K9XGB9</accession>
<evidence type="ECO:0000256" key="2">
    <source>
        <dbReference type="ARBA" id="ARBA00022448"/>
    </source>
</evidence>
<proteinExistence type="predicted"/>
<evidence type="ECO:0000256" key="4">
    <source>
        <dbReference type="ARBA" id="ARBA00022692"/>
    </source>
</evidence>
<feature type="transmembrane region" description="Helical" evidence="8">
    <location>
        <begin position="382"/>
        <end position="402"/>
    </location>
</feature>
<evidence type="ECO:0000256" key="7">
    <source>
        <dbReference type="SAM" id="MobiDB-lite"/>
    </source>
</evidence>
<feature type="transmembrane region" description="Helical" evidence="8">
    <location>
        <begin position="138"/>
        <end position="160"/>
    </location>
</feature>
<dbReference type="Gene3D" id="1.20.1250.20">
    <property type="entry name" value="MFS general substrate transporter like domains"/>
    <property type="match status" value="1"/>
</dbReference>
<reference evidence="11" key="1">
    <citation type="submission" date="2015-07" db="EMBL/GenBank/DDBJ databases">
        <title>Draft genome sequence of Streptomyces sp. CMAA 1322, a bacterium isolated from Caatinga biome, from dry forest semiarid of Brazil.</title>
        <authorList>
            <person name="Santos S.N."/>
            <person name="Gacesa R."/>
            <person name="Taketani R.G."/>
            <person name="Long P.F."/>
            <person name="Melo I.S."/>
        </authorList>
    </citation>
    <scope>NUCLEOTIDE SEQUENCE [LARGE SCALE GENOMIC DNA]</scope>
    <source>
        <strain evidence="11">CMAA 1322</strain>
    </source>
</reference>
<feature type="transmembrane region" description="Helical" evidence="8">
    <location>
        <begin position="278"/>
        <end position="296"/>
    </location>
</feature>
<evidence type="ECO:0000256" key="3">
    <source>
        <dbReference type="ARBA" id="ARBA00022475"/>
    </source>
</evidence>
<dbReference type="InterPro" id="IPR020846">
    <property type="entry name" value="MFS_dom"/>
</dbReference>
<evidence type="ECO:0000256" key="8">
    <source>
        <dbReference type="SAM" id="Phobius"/>
    </source>
</evidence>
<evidence type="ECO:0000259" key="9">
    <source>
        <dbReference type="PROSITE" id="PS50850"/>
    </source>
</evidence>
<keyword evidence="4 8" id="KW-0812">Transmembrane</keyword>
<comment type="subcellular location">
    <subcellularLocation>
        <location evidence="1">Cell membrane</location>
        <topology evidence="1">Multi-pass membrane protein</topology>
    </subcellularLocation>
</comment>
<feature type="transmembrane region" description="Helical" evidence="8">
    <location>
        <begin position="247"/>
        <end position="266"/>
    </location>
</feature>
<comment type="caution">
    <text evidence="10">The sequence shown here is derived from an EMBL/GenBank/DDBJ whole genome shotgun (WGS) entry which is preliminary data.</text>
</comment>
<keyword evidence="3" id="KW-1003">Cell membrane</keyword>
<dbReference type="InterPro" id="IPR036259">
    <property type="entry name" value="MFS_trans_sf"/>
</dbReference>
<protein>
    <submittedName>
        <fullName evidence="10">Transporter</fullName>
    </submittedName>
</protein>
<feature type="region of interest" description="Disordered" evidence="7">
    <location>
        <begin position="418"/>
        <end position="482"/>
    </location>
</feature>
<feature type="domain" description="Major facilitator superfamily (MFS) profile" evidence="9">
    <location>
        <begin position="13"/>
        <end position="413"/>
    </location>
</feature>
<dbReference type="OrthoDB" id="3285778at2"/>
<dbReference type="RefSeq" id="WP_078871171.1">
    <property type="nucleotide sequence ID" value="NZ_LFXA01000007.1"/>
</dbReference>
<dbReference type="InterPro" id="IPR011701">
    <property type="entry name" value="MFS"/>
</dbReference>
<dbReference type="Proteomes" id="UP000037288">
    <property type="component" value="Unassembled WGS sequence"/>
</dbReference>
<dbReference type="GO" id="GO:0005886">
    <property type="term" value="C:plasma membrane"/>
    <property type="evidence" value="ECO:0007669"/>
    <property type="project" value="UniProtKB-SubCell"/>
</dbReference>
<feature type="compositionally biased region" description="Basic and acidic residues" evidence="7">
    <location>
        <begin position="452"/>
        <end position="465"/>
    </location>
</feature>
<feature type="transmembrane region" description="Helical" evidence="8">
    <location>
        <begin position="166"/>
        <end position="186"/>
    </location>
</feature>
<feature type="transmembrane region" description="Helical" evidence="8">
    <location>
        <begin position="308"/>
        <end position="334"/>
    </location>
</feature>
<dbReference type="GO" id="GO:0022857">
    <property type="term" value="F:transmembrane transporter activity"/>
    <property type="evidence" value="ECO:0007669"/>
    <property type="project" value="InterPro"/>
</dbReference>
<dbReference type="InterPro" id="IPR050171">
    <property type="entry name" value="MFS_Transporters"/>
</dbReference>
<feature type="compositionally biased region" description="Low complexity" evidence="7">
    <location>
        <begin position="433"/>
        <end position="443"/>
    </location>
</feature>
<feature type="transmembrane region" description="Helical" evidence="8">
    <location>
        <begin position="213"/>
        <end position="235"/>
    </location>
</feature>
<dbReference type="STRING" id="1678637.AC230_12045"/>
<dbReference type="PANTHER" id="PTHR23517:SF2">
    <property type="entry name" value="MULTIDRUG RESISTANCE PROTEIN MDTH"/>
    <property type="match status" value="1"/>
</dbReference>
<organism evidence="10 11">
    <name type="scientific">Streptomyces caatingaensis</name>
    <dbReference type="NCBI Taxonomy" id="1678637"/>
    <lineage>
        <taxon>Bacteria</taxon>
        <taxon>Bacillati</taxon>
        <taxon>Actinomycetota</taxon>
        <taxon>Actinomycetes</taxon>
        <taxon>Kitasatosporales</taxon>
        <taxon>Streptomycetaceae</taxon>
        <taxon>Streptomyces</taxon>
    </lineage>
</organism>
<evidence type="ECO:0000256" key="1">
    <source>
        <dbReference type="ARBA" id="ARBA00004651"/>
    </source>
</evidence>
<dbReference type="PATRIC" id="fig|1678637.3.peg.2602"/>
<feature type="transmembrane region" description="Helical" evidence="8">
    <location>
        <begin position="103"/>
        <end position="126"/>
    </location>
</feature>
<evidence type="ECO:0000256" key="6">
    <source>
        <dbReference type="ARBA" id="ARBA00023136"/>
    </source>
</evidence>
<evidence type="ECO:0000313" key="11">
    <source>
        <dbReference type="Proteomes" id="UP000037288"/>
    </source>
</evidence>
<dbReference type="SUPFAM" id="SSF103473">
    <property type="entry name" value="MFS general substrate transporter"/>
    <property type="match status" value="1"/>
</dbReference>
<dbReference type="PROSITE" id="PS50850">
    <property type="entry name" value="MFS"/>
    <property type="match status" value="1"/>
</dbReference>
<evidence type="ECO:0000313" key="10">
    <source>
        <dbReference type="EMBL" id="KNB52273.1"/>
    </source>
</evidence>
<evidence type="ECO:0000256" key="5">
    <source>
        <dbReference type="ARBA" id="ARBA00022989"/>
    </source>
</evidence>
<dbReference type="Pfam" id="PF07690">
    <property type="entry name" value="MFS_1"/>
    <property type="match status" value="1"/>
</dbReference>
<feature type="transmembrane region" description="Helical" evidence="8">
    <location>
        <begin position="346"/>
        <end position="370"/>
    </location>
</feature>
<name>A0A0K9XGB9_9ACTN</name>
<gene>
    <name evidence="10" type="ORF">AC230_12045</name>
</gene>
<feature type="transmembrane region" description="Helical" evidence="8">
    <location>
        <begin position="12"/>
        <end position="36"/>
    </location>
</feature>
<sequence length="482" mass="50535">MKAFRVTREFPLALRLLLINQFGIDIGFYILVPFLAAYLGQELGMSDALVGLVLGVRNLGQQGLFLLGGSAADRLGPRAVIIAGCALRTLGFSLFAFGTTLPVVLGASLLNGLAAGLFYPSARAYAALEAGDRKAEAFALLNAYATIGSLIGLLLGSVLIRTDFRVCAVAAAGVYGLMTVGQALVLPDREPPAAVRGTTVLGDWLEVFGNRRFLLFSLATTGMFTVENQLCLLLPAGAKQASGWEGAAGVLLGAGAVANLFQMPITRALERHGGGQRWVGAGLVVMGAGFLPPLLICADGPPDGMREIAPRMLVMLAGSLLLYFGTMVAHPAVLEMIPRFGRETLAGTYFGLFYVFAGLTAAGGNAVVGWTMDTAKRFDCPWLPWTGCVAFGLSSALAVTVLHRTRLLPGRAPAPVVEGTVVRPGPPERSRAAAEAASGPVGPTAEAVGRWETGRWELGHRDRARLPGPGRAADDATDQPPR</sequence>
<keyword evidence="11" id="KW-1185">Reference proteome</keyword>
<dbReference type="EMBL" id="LFXA01000007">
    <property type="protein sequence ID" value="KNB52273.1"/>
    <property type="molecule type" value="Genomic_DNA"/>
</dbReference>
<keyword evidence="2" id="KW-0813">Transport</keyword>